<protein>
    <submittedName>
        <fullName evidence="1">Uncharacterized protein</fullName>
    </submittedName>
</protein>
<gene>
    <name evidence="1" type="ORF">COV74_09740</name>
</gene>
<dbReference type="EMBL" id="PCVY01000072">
    <property type="protein sequence ID" value="PIQ85231.1"/>
    <property type="molecule type" value="Genomic_DNA"/>
</dbReference>
<dbReference type="Proteomes" id="UP000230859">
    <property type="component" value="Unassembled WGS sequence"/>
</dbReference>
<accession>A0A2H0LLH0</accession>
<evidence type="ECO:0000313" key="1">
    <source>
        <dbReference type="EMBL" id="PIQ85231.1"/>
    </source>
</evidence>
<organism evidence="1 2">
    <name type="scientific">Candidatus Abzuiibacterium crystallinum</name>
    <dbReference type="NCBI Taxonomy" id="1974748"/>
    <lineage>
        <taxon>Bacteria</taxon>
        <taxon>Pseudomonadati</taxon>
        <taxon>Candidatus Omnitrophota</taxon>
        <taxon>Candidatus Abzuiibacterium</taxon>
    </lineage>
</organism>
<evidence type="ECO:0000313" key="2">
    <source>
        <dbReference type="Proteomes" id="UP000230859"/>
    </source>
</evidence>
<dbReference type="SUPFAM" id="SSF53756">
    <property type="entry name" value="UDP-Glycosyltransferase/glycogen phosphorylase"/>
    <property type="match status" value="1"/>
</dbReference>
<reference evidence="1 2" key="1">
    <citation type="submission" date="2017-09" db="EMBL/GenBank/DDBJ databases">
        <title>Depth-based differentiation of microbial function through sediment-hosted aquifers and enrichment of novel symbionts in the deep terrestrial subsurface.</title>
        <authorList>
            <person name="Probst A.J."/>
            <person name="Ladd B."/>
            <person name="Jarett J.K."/>
            <person name="Geller-Mcgrath D.E."/>
            <person name="Sieber C.M."/>
            <person name="Emerson J.B."/>
            <person name="Anantharaman K."/>
            <person name="Thomas B.C."/>
            <person name="Malmstrom R."/>
            <person name="Stieglmeier M."/>
            <person name="Klingl A."/>
            <person name="Woyke T."/>
            <person name="Ryan C.M."/>
            <person name="Banfield J.F."/>
        </authorList>
    </citation>
    <scope>NUCLEOTIDE SEQUENCE [LARGE SCALE GENOMIC DNA]</scope>
    <source>
        <strain evidence="1">CG11_big_fil_rev_8_21_14_0_20_45_26</strain>
    </source>
</reference>
<name>A0A2H0LLH0_9BACT</name>
<sequence>MAFNSNKTVYLISVATAQRKLAKVNLQGAKTVFYLSHDYFSYAQIRSQLGDQFHLQMLQDKFHTMLKKKQPAYLKFCRNLAKQYDPDIWWRTHFASRNAASTPFLRHLIYLCCALQITKETNESLVFISESPALLQTIEEILKSKGESVKRIRCLNDWLTRLLLLIKLMARGLIFLKEMISNFWIVKRLKFDEPPIASKPRVLLRSWFSKGSLDANGVYDDRNFGVLVDWFQKKGVDVWISPMFFNLDKKLSEYLTLMKKSRTPFLLAETYLNWVDIPRLLWRGIRELELAVHRLTFEELPVGALACEAHWQTSLYPELLQWNSIDLVLKRLRKRELAFDSFFYPMENNVVEKTFLRAVRKYYPNAGAFGFQHTVWYKEQLGMYLTSEELGEHPLPDRIICSGEAYPDILMQAGFPRNLPVLGPNLRFQYVNQESAKRRSFKGEKGAKNLLILLTFDFNNGLEILDQLKDVLKKINHGKIYIKYHPLNSRQMLETYLAFIHFPKYEWAEGGMADWLERSDAVIVTGGSIAILESIGEGVPVIRFKPQNNFYFEPFWNDYYLPVSQNTAELRQAIHQAYELSDSELDLLKQFGRQIKDEYFEPVSETKLNVFLDLVKKRTESSEQNGNQTTTD</sequence>
<comment type="caution">
    <text evidence="1">The sequence shown here is derived from an EMBL/GenBank/DDBJ whole genome shotgun (WGS) entry which is preliminary data.</text>
</comment>
<proteinExistence type="predicted"/>
<dbReference type="AlphaFoldDB" id="A0A2H0LLH0"/>